<evidence type="ECO:0000313" key="16">
    <source>
        <dbReference type="EMBL" id="PKU80540.1"/>
    </source>
</evidence>
<dbReference type="GO" id="GO:0042742">
    <property type="term" value="P:defense response to bacterium"/>
    <property type="evidence" value="ECO:0007669"/>
    <property type="project" value="UniProtKB-KW"/>
</dbReference>
<keyword evidence="10" id="KW-0044">Antibiotic</keyword>
<dbReference type="EMBL" id="KZ502327">
    <property type="protein sequence ID" value="PKU80540.1"/>
    <property type="molecule type" value="Genomic_DNA"/>
</dbReference>
<feature type="domain" description="Gnk2-homologous" evidence="15">
    <location>
        <begin position="63"/>
        <end position="167"/>
    </location>
</feature>
<evidence type="ECO:0000256" key="4">
    <source>
        <dbReference type="ARBA" id="ARBA00022581"/>
    </source>
</evidence>
<evidence type="ECO:0000256" key="9">
    <source>
        <dbReference type="ARBA" id="ARBA00022949"/>
    </source>
</evidence>
<dbReference type="GO" id="GO:0005537">
    <property type="term" value="F:D-mannose binding"/>
    <property type="evidence" value="ECO:0007669"/>
    <property type="project" value="UniProtKB-KW"/>
</dbReference>
<dbReference type="GO" id="GO:0005886">
    <property type="term" value="C:plasma membrane"/>
    <property type="evidence" value="ECO:0007669"/>
    <property type="project" value="UniProtKB-SubCell"/>
</dbReference>
<keyword evidence="12" id="KW-1015">Disulfide bond</keyword>
<keyword evidence="7" id="KW-0677">Repeat</keyword>
<evidence type="ECO:0000256" key="3">
    <source>
        <dbReference type="ARBA" id="ARBA00022577"/>
    </source>
</evidence>
<dbReference type="InterPro" id="IPR038408">
    <property type="entry name" value="GNK2_sf"/>
</dbReference>
<evidence type="ECO:0000256" key="5">
    <source>
        <dbReference type="ARBA" id="ARBA00022729"/>
    </source>
</evidence>
<evidence type="ECO:0000259" key="15">
    <source>
        <dbReference type="PROSITE" id="PS51473"/>
    </source>
</evidence>
<dbReference type="PANTHER" id="PTHR32080:SF54">
    <property type="entry name" value="GNK2-HOMOLOGOUS DOMAIN-CONTAINING PROTEIN"/>
    <property type="match status" value="1"/>
</dbReference>
<dbReference type="CDD" id="cd23509">
    <property type="entry name" value="Gnk2-like"/>
    <property type="match status" value="1"/>
</dbReference>
<keyword evidence="3" id="KW-0295">Fungicide</keyword>
<dbReference type="PANTHER" id="PTHR32080">
    <property type="entry name" value="ANTIFUNGAL PROTEIN GINKBILOBIN-2-LIKE"/>
    <property type="match status" value="1"/>
</dbReference>
<evidence type="ECO:0000256" key="14">
    <source>
        <dbReference type="ARBA" id="ARBA00038393"/>
    </source>
</evidence>
<gene>
    <name evidence="16" type="primary">GNK2</name>
    <name evidence="16" type="ORF">MA16_Dca011664</name>
</gene>
<dbReference type="Gene3D" id="3.30.430.20">
    <property type="entry name" value="Gnk2 domain, C-X8-C-X2-C motif"/>
    <property type="match status" value="1"/>
</dbReference>
<dbReference type="GO" id="GO:0031640">
    <property type="term" value="P:killing of cells of another organism"/>
    <property type="evidence" value="ECO:0007669"/>
    <property type="project" value="UniProtKB-KW"/>
</dbReference>
<dbReference type="InterPro" id="IPR051378">
    <property type="entry name" value="Cell2Cell_Antifungal"/>
</dbReference>
<keyword evidence="17" id="KW-1185">Reference proteome</keyword>
<keyword evidence="11" id="KW-0465">Mannose-binding</keyword>
<evidence type="ECO:0000256" key="11">
    <source>
        <dbReference type="ARBA" id="ARBA00023035"/>
    </source>
</evidence>
<evidence type="ECO:0000256" key="8">
    <source>
        <dbReference type="ARBA" id="ARBA00022821"/>
    </source>
</evidence>
<comment type="similarity">
    <text evidence="14">Belongs to the cysteine-rich repeat secretory protein family. Plasmodesmata-located proteins (PDLD) subfamily.</text>
</comment>
<dbReference type="GO" id="GO:0009506">
    <property type="term" value="C:plasmodesma"/>
    <property type="evidence" value="ECO:0007669"/>
    <property type="project" value="UniProtKB-SubCell"/>
</dbReference>
<evidence type="ECO:0000256" key="12">
    <source>
        <dbReference type="ARBA" id="ARBA00023157"/>
    </source>
</evidence>
<sequence length="168" mass="18049">MRSSSVTETEKETGFAYYLDLTSYKQEITQSITKYFQFAPMPKPPFPVALLVLLISSAPNTADGAISVLCNGNHYTAGDPFTISLAYVFSDLVVSGSARPGQDYYNISPYPNAFAYGHSSCSGNLTASDCSYCLRLGVGVVNISCPMAIGGRAALGDCGVRYEQYPFV</sequence>
<keyword evidence="4" id="KW-0945">Host-virus interaction</keyword>
<proteinExistence type="inferred from homology"/>
<keyword evidence="9" id="KW-0965">Cell junction</keyword>
<protein>
    <submittedName>
        <fullName evidence="16">Antifungal protein ginkbilobin-2</fullName>
    </submittedName>
</protein>
<dbReference type="Pfam" id="PF01657">
    <property type="entry name" value="Stress-antifung"/>
    <property type="match status" value="1"/>
</dbReference>
<evidence type="ECO:0000256" key="2">
    <source>
        <dbReference type="ARBA" id="ARBA00022529"/>
    </source>
</evidence>
<accession>A0A2I0WY10</accession>
<reference evidence="16 17" key="2">
    <citation type="journal article" date="2017" name="Nature">
        <title>The Apostasia genome and the evolution of orchids.</title>
        <authorList>
            <person name="Zhang G.Q."/>
            <person name="Liu K.W."/>
            <person name="Li Z."/>
            <person name="Lohaus R."/>
            <person name="Hsiao Y.Y."/>
            <person name="Niu S.C."/>
            <person name="Wang J.Y."/>
            <person name="Lin Y.C."/>
            <person name="Xu Q."/>
            <person name="Chen L.J."/>
            <person name="Yoshida K."/>
            <person name="Fujiwara S."/>
            <person name="Wang Z.W."/>
            <person name="Zhang Y.Q."/>
            <person name="Mitsuda N."/>
            <person name="Wang M."/>
            <person name="Liu G.H."/>
            <person name="Pecoraro L."/>
            <person name="Huang H.X."/>
            <person name="Xiao X.J."/>
            <person name="Lin M."/>
            <person name="Wu X.Y."/>
            <person name="Wu W.L."/>
            <person name="Chen Y.Y."/>
            <person name="Chang S.B."/>
            <person name="Sakamoto S."/>
            <person name="Ohme-Takagi M."/>
            <person name="Yagi M."/>
            <person name="Zeng S.J."/>
            <person name="Shen C.Y."/>
            <person name="Yeh C.M."/>
            <person name="Luo Y.B."/>
            <person name="Tsai W.C."/>
            <person name="Van de Peer Y."/>
            <person name="Liu Z.J."/>
        </authorList>
    </citation>
    <scope>NUCLEOTIDE SEQUENCE [LARGE SCALE GENOMIC DNA]</scope>
    <source>
        <tissue evidence="16">The whole plant</tissue>
    </source>
</reference>
<evidence type="ECO:0000313" key="17">
    <source>
        <dbReference type="Proteomes" id="UP000233837"/>
    </source>
</evidence>
<name>A0A2I0WY10_9ASPA</name>
<keyword evidence="6" id="KW-0430">Lectin</keyword>
<dbReference type="InterPro" id="IPR002902">
    <property type="entry name" value="GNK2"/>
</dbReference>
<dbReference type="AlphaFoldDB" id="A0A2I0WY10"/>
<evidence type="ECO:0000256" key="10">
    <source>
        <dbReference type="ARBA" id="ARBA00023022"/>
    </source>
</evidence>
<evidence type="ECO:0000256" key="13">
    <source>
        <dbReference type="ARBA" id="ARBA00024184"/>
    </source>
</evidence>
<keyword evidence="8" id="KW-0611">Plant defense</keyword>
<keyword evidence="2" id="KW-0929">Antimicrobial</keyword>
<dbReference type="PROSITE" id="PS51473">
    <property type="entry name" value="GNK2"/>
    <property type="match status" value="1"/>
</dbReference>
<evidence type="ECO:0000256" key="1">
    <source>
        <dbReference type="ARBA" id="ARBA00004251"/>
    </source>
</evidence>
<dbReference type="GO" id="GO:0050832">
    <property type="term" value="P:defense response to fungus"/>
    <property type="evidence" value="ECO:0007669"/>
    <property type="project" value="UniProtKB-KW"/>
</dbReference>
<dbReference type="Proteomes" id="UP000233837">
    <property type="component" value="Unassembled WGS sequence"/>
</dbReference>
<keyword evidence="5" id="KW-0732">Signal</keyword>
<evidence type="ECO:0000256" key="7">
    <source>
        <dbReference type="ARBA" id="ARBA00022737"/>
    </source>
</evidence>
<evidence type="ECO:0000256" key="6">
    <source>
        <dbReference type="ARBA" id="ARBA00022734"/>
    </source>
</evidence>
<comment type="subcellular location">
    <subcellularLocation>
        <location evidence="13">Cell junction</location>
        <location evidence="13">Plasmodesma</location>
    </subcellularLocation>
    <subcellularLocation>
        <location evidence="1">Cell membrane</location>
        <topology evidence="1">Single-pass type I membrane protein</topology>
    </subcellularLocation>
</comment>
<organism evidence="16 17">
    <name type="scientific">Dendrobium catenatum</name>
    <dbReference type="NCBI Taxonomy" id="906689"/>
    <lineage>
        <taxon>Eukaryota</taxon>
        <taxon>Viridiplantae</taxon>
        <taxon>Streptophyta</taxon>
        <taxon>Embryophyta</taxon>
        <taxon>Tracheophyta</taxon>
        <taxon>Spermatophyta</taxon>
        <taxon>Magnoliopsida</taxon>
        <taxon>Liliopsida</taxon>
        <taxon>Asparagales</taxon>
        <taxon>Orchidaceae</taxon>
        <taxon>Epidendroideae</taxon>
        <taxon>Malaxideae</taxon>
        <taxon>Dendrobiinae</taxon>
        <taxon>Dendrobium</taxon>
    </lineage>
</organism>
<reference evidence="16 17" key="1">
    <citation type="journal article" date="2016" name="Sci. Rep.">
        <title>The Dendrobium catenatum Lindl. genome sequence provides insights into polysaccharide synthase, floral development and adaptive evolution.</title>
        <authorList>
            <person name="Zhang G.Q."/>
            <person name="Xu Q."/>
            <person name="Bian C."/>
            <person name="Tsai W.C."/>
            <person name="Yeh C.M."/>
            <person name="Liu K.W."/>
            <person name="Yoshida K."/>
            <person name="Zhang L.S."/>
            <person name="Chang S.B."/>
            <person name="Chen F."/>
            <person name="Shi Y."/>
            <person name="Su Y.Y."/>
            <person name="Zhang Y.Q."/>
            <person name="Chen L.J."/>
            <person name="Yin Y."/>
            <person name="Lin M."/>
            <person name="Huang H."/>
            <person name="Deng H."/>
            <person name="Wang Z.W."/>
            <person name="Zhu S.L."/>
            <person name="Zhao X."/>
            <person name="Deng C."/>
            <person name="Niu S.C."/>
            <person name="Huang J."/>
            <person name="Wang M."/>
            <person name="Liu G.H."/>
            <person name="Yang H.J."/>
            <person name="Xiao X.J."/>
            <person name="Hsiao Y.Y."/>
            <person name="Wu W.L."/>
            <person name="Chen Y.Y."/>
            <person name="Mitsuda N."/>
            <person name="Ohme-Takagi M."/>
            <person name="Luo Y.B."/>
            <person name="Van de Peer Y."/>
            <person name="Liu Z.J."/>
        </authorList>
    </citation>
    <scope>NUCLEOTIDE SEQUENCE [LARGE SCALE GENOMIC DNA]</scope>
    <source>
        <tissue evidence="16">The whole plant</tissue>
    </source>
</reference>